<keyword evidence="2" id="KW-1185">Reference proteome</keyword>
<dbReference type="RefSeq" id="WP_259507592.1">
    <property type="nucleotide sequence ID" value="NZ_JANLCM010000001.1"/>
</dbReference>
<proteinExistence type="predicted"/>
<dbReference type="EMBL" id="JANLCM010000001">
    <property type="protein sequence ID" value="MCS5718600.1"/>
    <property type="molecule type" value="Genomic_DNA"/>
</dbReference>
<dbReference type="Proteomes" id="UP001165584">
    <property type="component" value="Unassembled WGS sequence"/>
</dbReference>
<sequence>MTTKFQSHDGVAEYLFSHERPPAWLVAAVPGAPAAQRSWQAANAAGVQARRDRRVSTVALAAFRATNPLAVDLEKAERAHQDTIDRLNEATRTSLAKLRAFDAKVTSTDVGNVQKVASTFALEQHARVEAAWAQLVEAADARDEAYRAAGAPGVPWTERAALGAKGDNADGGKRYAFEVLNAFVFGFPVDAVGEVRDGTAVALRPAPQEFESLNASERRVMGFK</sequence>
<evidence type="ECO:0000313" key="1">
    <source>
        <dbReference type="EMBL" id="MCS5718600.1"/>
    </source>
</evidence>
<evidence type="ECO:0000313" key="2">
    <source>
        <dbReference type="Proteomes" id="UP001165584"/>
    </source>
</evidence>
<name>A0ABT2GQV1_9MICO</name>
<organism evidence="1 2">
    <name type="scientific">Herbiconiux aconitum</name>
    <dbReference type="NCBI Taxonomy" id="2970913"/>
    <lineage>
        <taxon>Bacteria</taxon>
        <taxon>Bacillati</taxon>
        <taxon>Actinomycetota</taxon>
        <taxon>Actinomycetes</taxon>
        <taxon>Micrococcales</taxon>
        <taxon>Microbacteriaceae</taxon>
        <taxon>Herbiconiux</taxon>
    </lineage>
</organism>
<reference evidence="1" key="1">
    <citation type="submission" date="2022-08" db="EMBL/GenBank/DDBJ databases">
        <authorList>
            <person name="Deng Y."/>
            <person name="Han X.-F."/>
            <person name="Zhang Y.-Q."/>
        </authorList>
    </citation>
    <scope>NUCLEOTIDE SEQUENCE</scope>
    <source>
        <strain evidence="1">CPCC 205763</strain>
    </source>
</reference>
<protein>
    <submittedName>
        <fullName evidence="1">Uncharacterized protein</fullName>
    </submittedName>
</protein>
<accession>A0ABT2GQV1</accession>
<gene>
    <name evidence="1" type="ORF">N1027_10690</name>
</gene>
<comment type="caution">
    <text evidence="1">The sequence shown here is derived from an EMBL/GenBank/DDBJ whole genome shotgun (WGS) entry which is preliminary data.</text>
</comment>